<keyword evidence="14" id="KW-1015">Disulfide bond</keyword>
<dbReference type="AlphaFoldDB" id="A0A3S1H9E8"/>
<keyword evidence="11" id="KW-1133">Transmembrane helix</keyword>
<evidence type="ECO:0000256" key="12">
    <source>
        <dbReference type="ARBA" id="ARBA00023034"/>
    </source>
</evidence>
<evidence type="ECO:0000256" key="6">
    <source>
        <dbReference type="ARBA" id="ARBA00022679"/>
    </source>
</evidence>
<dbReference type="GO" id="GO:0046872">
    <property type="term" value="F:metal ion binding"/>
    <property type="evidence" value="ECO:0007669"/>
    <property type="project" value="UniProtKB-KW"/>
</dbReference>
<evidence type="ECO:0000259" key="17">
    <source>
        <dbReference type="Pfam" id="PF00535"/>
    </source>
</evidence>
<keyword evidence="13" id="KW-0472">Membrane</keyword>
<dbReference type="PANTHER" id="PTHR11675:SF43">
    <property type="entry name" value="POLYPEPTIDE N-ACETYLGALACTOSAMINYLTRANSFERASE 1"/>
    <property type="match status" value="1"/>
</dbReference>
<comment type="subcellular location">
    <subcellularLocation>
        <location evidence="2">Golgi apparatus membrane</location>
        <topology evidence="2">Single-pass type II membrane protein</topology>
    </subcellularLocation>
</comment>
<keyword evidence="7" id="KW-0812">Transmembrane</keyword>
<keyword evidence="9" id="KW-0430">Lectin</keyword>
<dbReference type="GO" id="GO:0006493">
    <property type="term" value="P:protein O-linked glycosylation"/>
    <property type="evidence" value="ECO:0007669"/>
    <property type="project" value="TreeGrafter"/>
</dbReference>
<dbReference type="Proteomes" id="UP000271974">
    <property type="component" value="Unassembled WGS sequence"/>
</dbReference>
<keyword evidence="12" id="KW-0333">Golgi apparatus</keyword>
<dbReference type="CDD" id="cd02510">
    <property type="entry name" value="pp-GalNAc-T"/>
    <property type="match status" value="1"/>
</dbReference>
<dbReference type="FunFam" id="3.90.550.10:FF:000021">
    <property type="entry name" value="Polypeptide N-acetylgalactosaminyltransferase"/>
    <property type="match status" value="1"/>
</dbReference>
<keyword evidence="10" id="KW-0735">Signal-anchor</keyword>
<evidence type="ECO:0000256" key="4">
    <source>
        <dbReference type="ARBA" id="ARBA00005680"/>
    </source>
</evidence>
<feature type="compositionally biased region" description="Basic and acidic residues" evidence="16">
    <location>
        <begin position="190"/>
        <end position="200"/>
    </location>
</feature>
<evidence type="ECO:0000256" key="9">
    <source>
        <dbReference type="ARBA" id="ARBA00022734"/>
    </source>
</evidence>
<dbReference type="InterPro" id="IPR001173">
    <property type="entry name" value="Glyco_trans_2-like"/>
</dbReference>
<feature type="compositionally biased region" description="Basic and acidic residues" evidence="16">
    <location>
        <begin position="129"/>
        <end position="145"/>
    </location>
</feature>
<dbReference type="SUPFAM" id="SSF53448">
    <property type="entry name" value="Nucleotide-diphospho-sugar transferases"/>
    <property type="match status" value="1"/>
</dbReference>
<organism evidence="18 19">
    <name type="scientific">Elysia chlorotica</name>
    <name type="common">Eastern emerald elysia</name>
    <name type="synonym">Sea slug</name>
    <dbReference type="NCBI Taxonomy" id="188477"/>
    <lineage>
        <taxon>Eukaryota</taxon>
        <taxon>Metazoa</taxon>
        <taxon>Spiralia</taxon>
        <taxon>Lophotrochozoa</taxon>
        <taxon>Mollusca</taxon>
        <taxon>Gastropoda</taxon>
        <taxon>Heterobranchia</taxon>
        <taxon>Euthyneura</taxon>
        <taxon>Panpulmonata</taxon>
        <taxon>Sacoglossa</taxon>
        <taxon>Placobranchoidea</taxon>
        <taxon>Plakobranchidae</taxon>
        <taxon>Elysia</taxon>
    </lineage>
</organism>
<evidence type="ECO:0000256" key="3">
    <source>
        <dbReference type="ARBA" id="ARBA00004922"/>
    </source>
</evidence>
<evidence type="ECO:0000256" key="16">
    <source>
        <dbReference type="SAM" id="MobiDB-lite"/>
    </source>
</evidence>
<evidence type="ECO:0000256" key="8">
    <source>
        <dbReference type="ARBA" id="ARBA00022723"/>
    </source>
</evidence>
<feature type="region of interest" description="Disordered" evidence="16">
    <location>
        <begin position="45"/>
        <end position="106"/>
    </location>
</feature>
<dbReference type="InterPro" id="IPR045885">
    <property type="entry name" value="GalNAc-T"/>
</dbReference>
<evidence type="ECO:0000256" key="13">
    <source>
        <dbReference type="ARBA" id="ARBA00023136"/>
    </source>
</evidence>
<dbReference type="InterPro" id="IPR029044">
    <property type="entry name" value="Nucleotide-diphossugar_trans"/>
</dbReference>
<evidence type="ECO:0000256" key="7">
    <source>
        <dbReference type="ARBA" id="ARBA00022692"/>
    </source>
</evidence>
<evidence type="ECO:0000256" key="2">
    <source>
        <dbReference type="ARBA" id="ARBA00004323"/>
    </source>
</evidence>
<dbReference type="PANTHER" id="PTHR11675">
    <property type="entry name" value="N-ACETYLGALACTOSAMINYLTRANSFERASE"/>
    <property type="match status" value="1"/>
</dbReference>
<dbReference type="Gene3D" id="3.90.550.10">
    <property type="entry name" value="Spore Coat Polysaccharide Biosynthesis Protein SpsA, Chain A"/>
    <property type="match status" value="1"/>
</dbReference>
<feature type="compositionally biased region" description="Basic and acidic residues" evidence="16">
    <location>
        <begin position="65"/>
        <end position="76"/>
    </location>
</feature>
<evidence type="ECO:0000256" key="15">
    <source>
        <dbReference type="ARBA" id="ARBA00023211"/>
    </source>
</evidence>
<keyword evidence="5" id="KW-0328">Glycosyltransferase</keyword>
<comment type="pathway">
    <text evidence="3">Protein modification; protein glycosylation.</text>
</comment>
<keyword evidence="19" id="KW-1185">Reference proteome</keyword>
<dbReference type="STRING" id="188477.A0A3S1H9E8"/>
<accession>A0A3S1H9E8</accession>
<evidence type="ECO:0000256" key="10">
    <source>
        <dbReference type="ARBA" id="ARBA00022968"/>
    </source>
</evidence>
<dbReference type="Pfam" id="PF00535">
    <property type="entry name" value="Glycos_transf_2"/>
    <property type="match status" value="1"/>
</dbReference>
<feature type="region of interest" description="Disordered" evidence="16">
    <location>
        <begin position="190"/>
        <end position="222"/>
    </location>
</feature>
<protein>
    <recommendedName>
        <fullName evidence="17">Glycosyltransferase 2-like domain-containing protein</fullName>
    </recommendedName>
</protein>
<keyword evidence="15" id="KW-0464">Manganese</keyword>
<proteinExistence type="inferred from homology"/>
<evidence type="ECO:0000256" key="5">
    <source>
        <dbReference type="ARBA" id="ARBA00022676"/>
    </source>
</evidence>
<evidence type="ECO:0000256" key="11">
    <source>
        <dbReference type="ARBA" id="ARBA00022989"/>
    </source>
</evidence>
<comment type="cofactor">
    <cofactor evidence="1">
        <name>Mn(2+)</name>
        <dbReference type="ChEBI" id="CHEBI:29035"/>
    </cofactor>
</comment>
<gene>
    <name evidence="18" type="ORF">EGW08_017425</name>
</gene>
<feature type="domain" description="Glycosyltransferase 2-like" evidence="17">
    <location>
        <begin position="278"/>
        <end position="458"/>
    </location>
</feature>
<comment type="caution">
    <text evidence="18">The sequence shown here is derived from an EMBL/GenBank/DDBJ whole genome shotgun (WGS) entry which is preliminary data.</text>
</comment>
<dbReference type="GO" id="GO:0004653">
    <property type="term" value="F:polypeptide N-acetylgalactosaminyltransferase activity"/>
    <property type="evidence" value="ECO:0007669"/>
    <property type="project" value="TreeGrafter"/>
</dbReference>
<comment type="similarity">
    <text evidence="4">Belongs to the glycosyltransferase 2 family. GalNAc-T subfamily.</text>
</comment>
<evidence type="ECO:0000313" key="19">
    <source>
        <dbReference type="Proteomes" id="UP000271974"/>
    </source>
</evidence>
<evidence type="ECO:0000256" key="14">
    <source>
        <dbReference type="ARBA" id="ARBA00023157"/>
    </source>
</evidence>
<dbReference type="EMBL" id="RQTK01000796">
    <property type="protein sequence ID" value="RUS74816.1"/>
    <property type="molecule type" value="Genomic_DNA"/>
</dbReference>
<reference evidence="18 19" key="1">
    <citation type="submission" date="2019-01" db="EMBL/GenBank/DDBJ databases">
        <title>A draft genome assembly of the solar-powered sea slug Elysia chlorotica.</title>
        <authorList>
            <person name="Cai H."/>
            <person name="Li Q."/>
            <person name="Fang X."/>
            <person name="Li J."/>
            <person name="Curtis N.E."/>
            <person name="Altenburger A."/>
            <person name="Shibata T."/>
            <person name="Feng M."/>
            <person name="Maeda T."/>
            <person name="Schwartz J.A."/>
            <person name="Shigenobu S."/>
            <person name="Lundholm N."/>
            <person name="Nishiyama T."/>
            <person name="Yang H."/>
            <person name="Hasebe M."/>
            <person name="Li S."/>
            <person name="Pierce S.K."/>
            <person name="Wang J."/>
        </authorList>
    </citation>
    <scope>NUCLEOTIDE SEQUENCE [LARGE SCALE GENOMIC DNA]</scope>
    <source>
        <strain evidence="18">EC2010</strain>
        <tissue evidence="18">Whole organism of an adult</tissue>
    </source>
</reference>
<dbReference type="OrthoDB" id="5988548at2759"/>
<name>A0A3S1H9E8_ELYCH</name>
<feature type="compositionally biased region" description="Basic and acidic residues" evidence="16">
    <location>
        <begin position="83"/>
        <end position="97"/>
    </location>
</feature>
<dbReference type="GO" id="GO:0000139">
    <property type="term" value="C:Golgi membrane"/>
    <property type="evidence" value="ECO:0007669"/>
    <property type="project" value="UniProtKB-SubCell"/>
</dbReference>
<dbReference type="GO" id="GO:0030246">
    <property type="term" value="F:carbohydrate binding"/>
    <property type="evidence" value="ECO:0007669"/>
    <property type="project" value="UniProtKB-KW"/>
</dbReference>
<evidence type="ECO:0000256" key="1">
    <source>
        <dbReference type="ARBA" id="ARBA00001936"/>
    </source>
</evidence>
<keyword evidence="6" id="KW-0808">Transferase</keyword>
<evidence type="ECO:0000313" key="18">
    <source>
        <dbReference type="EMBL" id="RUS74816.1"/>
    </source>
</evidence>
<feature type="region of interest" description="Disordered" evidence="16">
    <location>
        <begin position="124"/>
        <end position="145"/>
    </location>
</feature>
<keyword evidence="8" id="KW-0479">Metal-binding</keyword>
<sequence length="623" mass="69899">MPSARYIKIKLCRLLSGRGMLLLVPLVWVCVLLWSARTADISARSSLHVHRDSQRSPMHKPGHSNLRDSHHSQKDSGRKRHRNSEDHGVGHDNKDEAPPPPSMFSATMSNMALLKKIGFIGGVKKKAQPKKDQPKDALPKPRRSEVEVVESNARLRQAEHAHVNASALLEQTRQELSIPVVRDRDYWEVRSSNHDSEKRPILPGQRKHPPKKGEGGRAVNIRPEQLSAGDRDKWETGWENHNFNEFASSQISIEREVPDYRPPGCVEKPPSSNLPRASIIICFYNEAWTVLLRTIHSVFRKSPPELIAEVILVDDFSDAVVMDKPLAEYVATVSKLRLLRMTKRSGLVKARLAGIKEASGPVLVFLDSHVECEEGWLPPLLEVIAQHPDKAVTPGIDVIDHKTFSFGDTSGNIGGMDFEGLTFTWISFLPWMRQNTTSDADVIVSPTMAGGLFAIDKQFFLKIGTYDPGLLIWGGENIELSLKLWMCGGGIVVHPCSRVAHIFRDHSPYLQGDAAEVVVRNSARVAQVWLDDYKKFYFKTPYDESIYGSVEQQLQLKQSLKCKNFSWYLKYVYPDLHIEGSGPFLGKIMSFNGLCISQGHDFMQKSALVLTDCAVAVCTFLLS</sequence>